<evidence type="ECO:0000256" key="4">
    <source>
        <dbReference type="ARBA" id="ARBA00023033"/>
    </source>
</evidence>
<feature type="domain" description="Luciferase-like" evidence="5">
    <location>
        <begin position="1"/>
        <end position="218"/>
    </location>
</feature>
<gene>
    <name evidence="6" type="ORF">FYJ91_12030</name>
</gene>
<sequence length="229" mass="25632">MKFSTTLPFLRDLSSRDPYRETFELAQVAEEAGFDTITIGQHHFREGDPSDPLTVLGCVATRTSRIRVATGIFILPMHDPLQVAEQVATIDQLSGGRVSLGVGTGWNQFEYEVLGVPFKERGARMEEALKVLRLLWEKENVSFEGKFYRFPELTMFPRPIQRPGPPLIVAGDVPVAVDRAARLGDMWMCGPVVDLGYAKALSSIYREKCEAINRKPDLSSPHRVVRLVS</sequence>
<evidence type="ECO:0000256" key="2">
    <source>
        <dbReference type="ARBA" id="ARBA00022643"/>
    </source>
</evidence>
<evidence type="ECO:0000313" key="7">
    <source>
        <dbReference type="Proteomes" id="UP000322077"/>
    </source>
</evidence>
<dbReference type="PANTHER" id="PTHR42847">
    <property type="entry name" value="ALKANESULFONATE MONOOXYGENASE"/>
    <property type="match status" value="1"/>
</dbReference>
<dbReference type="GO" id="GO:0008726">
    <property type="term" value="F:alkanesulfonate monooxygenase activity"/>
    <property type="evidence" value="ECO:0007669"/>
    <property type="project" value="TreeGrafter"/>
</dbReference>
<evidence type="ECO:0000313" key="6">
    <source>
        <dbReference type="EMBL" id="TZG25730.1"/>
    </source>
</evidence>
<dbReference type="Gene3D" id="3.20.20.30">
    <property type="entry name" value="Luciferase-like domain"/>
    <property type="match status" value="1"/>
</dbReference>
<dbReference type="EMBL" id="VTOU01000003">
    <property type="protein sequence ID" value="TZG25730.1"/>
    <property type="molecule type" value="Genomic_DNA"/>
</dbReference>
<reference evidence="6 7" key="1">
    <citation type="submission" date="2019-08" db="EMBL/GenBank/DDBJ databases">
        <authorList>
            <person name="Wang G."/>
            <person name="Xu Z."/>
        </authorList>
    </citation>
    <scope>NUCLEOTIDE SEQUENCE [LARGE SCALE GENOMIC DNA]</scope>
    <source>
        <strain evidence="6 7">ZX</strain>
    </source>
</reference>
<comment type="caution">
    <text evidence="6">The sequence shown here is derived from an EMBL/GenBank/DDBJ whole genome shotgun (WGS) entry which is preliminary data.</text>
</comment>
<dbReference type="Proteomes" id="UP000322077">
    <property type="component" value="Unassembled WGS sequence"/>
</dbReference>
<keyword evidence="3" id="KW-0560">Oxidoreductase</keyword>
<evidence type="ECO:0000256" key="1">
    <source>
        <dbReference type="ARBA" id="ARBA00022630"/>
    </source>
</evidence>
<dbReference type="NCBIfam" id="TIGR03619">
    <property type="entry name" value="F420_Rv2161c"/>
    <property type="match status" value="1"/>
</dbReference>
<organism evidence="6 7">
    <name type="scientific">Sphingomonas montanisoli</name>
    <dbReference type="NCBI Taxonomy" id="2606412"/>
    <lineage>
        <taxon>Bacteria</taxon>
        <taxon>Pseudomonadati</taxon>
        <taxon>Pseudomonadota</taxon>
        <taxon>Alphaproteobacteria</taxon>
        <taxon>Sphingomonadales</taxon>
        <taxon>Sphingomonadaceae</taxon>
        <taxon>Sphingomonas</taxon>
    </lineage>
</organism>
<dbReference type="InterPro" id="IPR019921">
    <property type="entry name" value="Lucif-like_OxRdtase_Rv2161c"/>
</dbReference>
<evidence type="ECO:0000259" key="5">
    <source>
        <dbReference type="Pfam" id="PF00296"/>
    </source>
</evidence>
<keyword evidence="4" id="KW-0503">Monooxygenase</keyword>
<keyword evidence="7" id="KW-1185">Reference proteome</keyword>
<keyword evidence="1" id="KW-0285">Flavoprotein</keyword>
<accession>A0A5D9C424</accession>
<keyword evidence="2" id="KW-0288">FMN</keyword>
<dbReference type="SUPFAM" id="SSF51679">
    <property type="entry name" value="Bacterial luciferase-like"/>
    <property type="match status" value="1"/>
</dbReference>
<evidence type="ECO:0000256" key="3">
    <source>
        <dbReference type="ARBA" id="ARBA00023002"/>
    </source>
</evidence>
<dbReference type="InterPro" id="IPR011251">
    <property type="entry name" value="Luciferase-like_dom"/>
</dbReference>
<name>A0A5D9C424_9SPHN</name>
<proteinExistence type="predicted"/>
<dbReference type="InterPro" id="IPR036661">
    <property type="entry name" value="Luciferase-like_sf"/>
</dbReference>
<dbReference type="RefSeq" id="WP_149522537.1">
    <property type="nucleotide sequence ID" value="NZ_VTOU01000003.1"/>
</dbReference>
<protein>
    <submittedName>
        <fullName evidence="6">LLM class flavin-dependent oxidoreductase</fullName>
    </submittedName>
</protein>
<dbReference type="Pfam" id="PF00296">
    <property type="entry name" value="Bac_luciferase"/>
    <property type="match status" value="1"/>
</dbReference>
<dbReference type="PANTHER" id="PTHR42847:SF4">
    <property type="entry name" value="ALKANESULFONATE MONOOXYGENASE-RELATED"/>
    <property type="match status" value="1"/>
</dbReference>
<dbReference type="InterPro" id="IPR050172">
    <property type="entry name" value="SsuD_RutA_monooxygenase"/>
</dbReference>
<dbReference type="AlphaFoldDB" id="A0A5D9C424"/>
<dbReference type="GO" id="GO:0046306">
    <property type="term" value="P:alkanesulfonate catabolic process"/>
    <property type="evidence" value="ECO:0007669"/>
    <property type="project" value="TreeGrafter"/>
</dbReference>